<dbReference type="GO" id="GO:0006635">
    <property type="term" value="P:fatty acid beta-oxidation"/>
    <property type="evidence" value="ECO:0007669"/>
    <property type="project" value="TreeGrafter"/>
</dbReference>
<proteinExistence type="predicted"/>
<name>A0A9P6W793_RHOMI</name>
<dbReference type="GO" id="GO:0005739">
    <property type="term" value="C:mitochondrion"/>
    <property type="evidence" value="ECO:0007669"/>
    <property type="project" value="TreeGrafter"/>
</dbReference>
<evidence type="ECO:0000256" key="1">
    <source>
        <dbReference type="SAM" id="MobiDB-lite"/>
    </source>
</evidence>
<dbReference type="InterPro" id="IPR023393">
    <property type="entry name" value="START-like_dom_sf"/>
</dbReference>
<dbReference type="GO" id="GO:0008289">
    <property type="term" value="F:lipid binding"/>
    <property type="evidence" value="ECO:0007669"/>
    <property type="project" value="InterPro"/>
</dbReference>
<dbReference type="Pfam" id="PF00378">
    <property type="entry name" value="ECH_1"/>
    <property type="match status" value="1"/>
</dbReference>
<feature type="compositionally biased region" description="Polar residues" evidence="1">
    <location>
        <begin position="465"/>
        <end position="474"/>
    </location>
</feature>
<evidence type="ECO:0000313" key="3">
    <source>
        <dbReference type="EMBL" id="KAG0666104.1"/>
    </source>
</evidence>
<comment type="caution">
    <text evidence="3">The sequence shown here is derived from an EMBL/GenBank/DDBJ whole genome shotgun (WGS) entry which is preliminary data.</text>
</comment>
<evidence type="ECO:0000313" key="4">
    <source>
        <dbReference type="Proteomes" id="UP000777482"/>
    </source>
</evidence>
<accession>A0A9P6W793</accession>
<dbReference type="Gene3D" id="3.90.226.10">
    <property type="entry name" value="2-enoyl-CoA Hydratase, Chain A, domain 1"/>
    <property type="match status" value="1"/>
</dbReference>
<dbReference type="AlphaFoldDB" id="A0A9P6W793"/>
<dbReference type="CDD" id="cd06558">
    <property type="entry name" value="crotonase-like"/>
    <property type="match status" value="1"/>
</dbReference>
<dbReference type="Pfam" id="PF01852">
    <property type="entry name" value="START"/>
    <property type="match status" value="1"/>
</dbReference>
<dbReference type="OrthoDB" id="2139957at2759"/>
<sequence>MAVTIQEPALPAVPDYPVASPWTDRIDHTRQEFLDELATQDGWIDLGEKHGDTNPVPVVRGETVVEDVEPYAFLAGVVQPPGMRKLWDPRTEAGMMIKRFSRQEVLFYAVTKGKRFVASPRDLAGIQKDYVEPDGSCMIVQTSVDDADLPEQAHMKRATLSLSGWHFKPEGPNTRITYIFQIALNGSIPNAVVALATTETPLCTGRARDLFYERGHAPYVRHENGREPAVIFQTESVTLDHDAREYRCTITTGQRIGDSFEIVYDRQRMYQPEGGIQAAIEGSPAAVELEDNGKGVLQVKTKAAGETLTIVIRPRTLYLLKPLPSDERFQRMREAFLDTLGRARVAPGLSVAGRAQPHIACPSAFSARARAPFRTAPADQQRTASMGNLQHPQVGAHLVVDFPAPKVLLLRLNRPEALNAMTADLEADLAKMLDWFEDENSLWVVIVTGTGRAFCAGQDLKNWQKTAGTSSSPDENMKKNKNGFASLSRRRSKKPFICALNGFAYGGGGETLVNADIVIACEGCKIGFPEVKRGVVAAVGGIPNAVRRSPQLTPYLLTGEPIPHHLLAAHIFTEVVPTNEVLPAALRWAAKLVDASPEAVWATKEHINLHKDGLGVSAVVDAALETEVSKHVYRGENIQEGLRAFVEKRDPVWRDPALGAKSKL</sequence>
<dbReference type="InterPro" id="IPR002913">
    <property type="entry name" value="START_lipid-bd_dom"/>
</dbReference>
<dbReference type="SUPFAM" id="SSF52096">
    <property type="entry name" value="ClpP/crotonase"/>
    <property type="match status" value="1"/>
</dbReference>
<dbReference type="PANTHER" id="PTHR11941">
    <property type="entry name" value="ENOYL-COA HYDRATASE-RELATED"/>
    <property type="match status" value="1"/>
</dbReference>
<gene>
    <name evidence="3" type="ORF">C6P46_005455</name>
</gene>
<feature type="domain" description="START" evidence="2">
    <location>
        <begin position="38"/>
        <end position="193"/>
    </location>
</feature>
<evidence type="ECO:0000259" key="2">
    <source>
        <dbReference type="PROSITE" id="PS50848"/>
    </source>
</evidence>
<keyword evidence="4" id="KW-1185">Reference proteome</keyword>
<protein>
    <recommendedName>
        <fullName evidence="2">START domain-containing protein</fullName>
    </recommendedName>
</protein>
<dbReference type="SUPFAM" id="SSF55961">
    <property type="entry name" value="Bet v1-like"/>
    <property type="match status" value="1"/>
</dbReference>
<dbReference type="InterPro" id="IPR029045">
    <property type="entry name" value="ClpP/crotonase-like_dom_sf"/>
</dbReference>
<dbReference type="CDD" id="cd00177">
    <property type="entry name" value="START"/>
    <property type="match status" value="1"/>
</dbReference>
<dbReference type="InterPro" id="IPR001753">
    <property type="entry name" value="Enoyl-CoA_hydra/iso"/>
</dbReference>
<dbReference type="EMBL" id="PUHQ01000006">
    <property type="protein sequence ID" value="KAG0666104.1"/>
    <property type="molecule type" value="Genomic_DNA"/>
</dbReference>
<dbReference type="Gene3D" id="3.30.530.20">
    <property type="match status" value="1"/>
</dbReference>
<reference evidence="3 4" key="1">
    <citation type="submission" date="2020-11" db="EMBL/GenBank/DDBJ databases">
        <title>Kefir isolates.</title>
        <authorList>
            <person name="Marcisauskas S."/>
            <person name="Kim Y."/>
            <person name="Blasche S."/>
        </authorList>
    </citation>
    <scope>NUCLEOTIDE SEQUENCE [LARGE SCALE GENOMIC DNA]</scope>
    <source>
        <strain evidence="3 4">KR</strain>
    </source>
</reference>
<organism evidence="3 4">
    <name type="scientific">Rhodotorula mucilaginosa</name>
    <name type="common">Yeast</name>
    <name type="synonym">Rhodotorula rubra</name>
    <dbReference type="NCBI Taxonomy" id="5537"/>
    <lineage>
        <taxon>Eukaryota</taxon>
        <taxon>Fungi</taxon>
        <taxon>Dikarya</taxon>
        <taxon>Basidiomycota</taxon>
        <taxon>Pucciniomycotina</taxon>
        <taxon>Microbotryomycetes</taxon>
        <taxon>Sporidiobolales</taxon>
        <taxon>Sporidiobolaceae</taxon>
        <taxon>Rhodotorula</taxon>
    </lineage>
</organism>
<dbReference type="Proteomes" id="UP000777482">
    <property type="component" value="Unassembled WGS sequence"/>
</dbReference>
<dbReference type="PANTHER" id="PTHR11941:SF158">
    <property type="entry name" value="ENOYL-COA HYDRATASE (AFU_ORTHOLOGUE AFUA_2G10650)"/>
    <property type="match status" value="1"/>
</dbReference>
<feature type="region of interest" description="Disordered" evidence="1">
    <location>
        <begin position="465"/>
        <end position="487"/>
    </location>
</feature>
<dbReference type="PROSITE" id="PS50848">
    <property type="entry name" value="START"/>
    <property type="match status" value="1"/>
</dbReference>